<dbReference type="SMART" id="SM00674">
    <property type="entry name" value="CENPB"/>
    <property type="match status" value="1"/>
</dbReference>
<dbReference type="PANTHER" id="PTHR19303:SF57">
    <property type="entry name" value="HTH CENPB-TYPE DOMAIN-CONTAINING PROTEIN"/>
    <property type="match status" value="1"/>
</dbReference>
<gene>
    <name evidence="3" type="ORF">PR003_g22222</name>
</gene>
<dbReference type="GO" id="GO:0005634">
    <property type="term" value="C:nucleus"/>
    <property type="evidence" value="ECO:0007669"/>
    <property type="project" value="TreeGrafter"/>
</dbReference>
<dbReference type="InterPro" id="IPR009057">
    <property type="entry name" value="Homeodomain-like_sf"/>
</dbReference>
<reference evidence="3 4" key="1">
    <citation type="submission" date="2018-08" db="EMBL/GenBank/DDBJ databases">
        <title>Genomic investigation of the strawberry pathogen Phytophthora fragariae indicates pathogenicity is determined by transcriptional variation in three key races.</title>
        <authorList>
            <person name="Adams T.M."/>
            <person name="Armitage A.D."/>
            <person name="Sobczyk M.K."/>
            <person name="Bates H.J."/>
            <person name="Dunwell J.M."/>
            <person name="Nellist C.F."/>
            <person name="Harrison R.J."/>
        </authorList>
    </citation>
    <scope>NUCLEOTIDE SEQUENCE [LARGE SCALE GENOMIC DNA]</scope>
    <source>
        <strain evidence="3 4">SCRP333</strain>
    </source>
</reference>
<evidence type="ECO:0000259" key="2">
    <source>
        <dbReference type="PROSITE" id="PS51253"/>
    </source>
</evidence>
<dbReference type="EMBL" id="QXFT01002175">
    <property type="protein sequence ID" value="KAE9302580.1"/>
    <property type="molecule type" value="Genomic_DNA"/>
</dbReference>
<dbReference type="PROSITE" id="PS51253">
    <property type="entry name" value="HTH_CENPB"/>
    <property type="match status" value="1"/>
</dbReference>
<name>A0A6A4DA08_9STRA</name>
<accession>A0A6A4DA08</accession>
<keyword evidence="1" id="KW-0238">DNA-binding</keyword>
<dbReference type="InterPro" id="IPR050863">
    <property type="entry name" value="CenT-Element_Derived"/>
</dbReference>
<keyword evidence="4" id="KW-1185">Reference proteome</keyword>
<protein>
    <recommendedName>
        <fullName evidence="2">HTH CENPB-type domain-containing protein</fullName>
    </recommendedName>
</protein>
<evidence type="ECO:0000313" key="3">
    <source>
        <dbReference type="EMBL" id="KAE9302580.1"/>
    </source>
</evidence>
<dbReference type="AlphaFoldDB" id="A0A6A4DA08"/>
<sequence length="347" mass="39791">MGNQSVLLIRTARLPQRDVVIEVPHHRRSAVSNNKKLEVIKRYETHGIKSTLQRFFSHVTKQKTSENQVYQWKQNRAIIEESCKTARTAVKKKNRSSGVATSLPTAAELELVEWVNELRNEGVPVTSVMLQLQALEIAKEYHVDKFAASPSWQKLFRKRHRLSLRCRTRQGQIAPDDANKIAADFAVRIKSKMAELGVSKVYNADQTAVFYEYLPKKTLNKRSEKTVWVRGGGKEKQRLTAILLTDSNGTKYPPMLVYKCSPFTVPAMALENKCERNGFSVGMWQEMEPVQTSTGMPIHCNAKGWFNSELAMIFLRHYFGNRGNRDEPILLLWDDFSGHWSPHMQKT</sequence>
<dbReference type="Proteomes" id="UP000434957">
    <property type="component" value="Unassembled WGS sequence"/>
</dbReference>
<dbReference type="Pfam" id="PF03221">
    <property type="entry name" value="HTH_Tnp_Tc5"/>
    <property type="match status" value="1"/>
</dbReference>
<proteinExistence type="predicted"/>
<evidence type="ECO:0000313" key="4">
    <source>
        <dbReference type="Proteomes" id="UP000434957"/>
    </source>
</evidence>
<feature type="domain" description="HTH CENPB-type" evidence="2">
    <location>
        <begin position="95"/>
        <end position="166"/>
    </location>
</feature>
<dbReference type="GO" id="GO:0003677">
    <property type="term" value="F:DNA binding"/>
    <property type="evidence" value="ECO:0007669"/>
    <property type="project" value="UniProtKB-KW"/>
</dbReference>
<organism evidence="3 4">
    <name type="scientific">Phytophthora rubi</name>
    <dbReference type="NCBI Taxonomy" id="129364"/>
    <lineage>
        <taxon>Eukaryota</taxon>
        <taxon>Sar</taxon>
        <taxon>Stramenopiles</taxon>
        <taxon>Oomycota</taxon>
        <taxon>Peronosporomycetes</taxon>
        <taxon>Peronosporales</taxon>
        <taxon>Peronosporaceae</taxon>
        <taxon>Phytophthora</taxon>
    </lineage>
</organism>
<evidence type="ECO:0000256" key="1">
    <source>
        <dbReference type="ARBA" id="ARBA00023125"/>
    </source>
</evidence>
<dbReference type="Gene3D" id="1.10.10.60">
    <property type="entry name" value="Homeodomain-like"/>
    <property type="match status" value="1"/>
</dbReference>
<comment type="caution">
    <text evidence="3">The sequence shown here is derived from an EMBL/GenBank/DDBJ whole genome shotgun (WGS) entry which is preliminary data.</text>
</comment>
<dbReference type="SUPFAM" id="SSF46689">
    <property type="entry name" value="Homeodomain-like"/>
    <property type="match status" value="1"/>
</dbReference>
<dbReference type="InterPro" id="IPR006600">
    <property type="entry name" value="HTH_CenpB_DNA-bd_dom"/>
</dbReference>
<dbReference type="PANTHER" id="PTHR19303">
    <property type="entry name" value="TRANSPOSON"/>
    <property type="match status" value="1"/>
</dbReference>